<organism evidence="8 9">
    <name type="scientific">Cellulomonas aerilata</name>
    <dbReference type="NCBI Taxonomy" id="515326"/>
    <lineage>
        <taxon>Bacteria</taxon>
        <taxon>Bacillati</taxon>
        <taxon>Actinomycetota</taxon>
        <taxon>Actinomycetes</taxon>
        <taxon>Micrococcales</taxon>
        <taxon>Cellulomonadaceae</taxon>
        <taxon>Cellulomonas</taxon>
    </lineage>
</organism>
<dbReference type="InterPro" id="IPR036259">
    <property type="entry name" value="MFS_trans_sf"/>
</dbReference>
<dbReference type="EMBL" id="BJYY01000001">
    <property type="protein sequence ID" value="GEO32488.1"/>
    <property type="molecule type" value="Genomic_DNA"/>
</dbReference>
<dbReference type="Gene3D" id="1.20.1250.20">
    <property type="entry name" value="MFS general substrate transporter like domains"/>
    <property type="match status" value="1"/>
</dbReference>
<reference evidence="8 9" key="1">
    <citation type="submission" date="2019-07" db="EMBL/GenBank/DDBJ databases">
        <title>Whole genome shotgun sequence of Cellulomonas aerilata NBRC 106308.</title>
        <authorList>
            <person name="Hosoyama A."/>
            <person name="Uohara A."/>
            <person name="Ohji S."/>
            <person name="Ichikawa N."/>
        </authorList>
    </citation>
    <scope>NUCLEOTIDE SEQUENCE [LARGE SCALE GENOMIC DNA]</scope>
    <source>
        <strain evidence="8 9">NBRC 106308</strain>
    </source>
</reference>
<evidence type="ECO:0000256" key="2">
    <source>
        <dbReference type="ARBA" id="ARBA00022475"/>
    </source>
</evidence>
<feature type="transmembrane region" description="Helical" evidence="6">
    <location>
        <begin position="243"/>
        <end position="264"/>
    </location>
</feature>
<feature type="transmembrane region" description="Helical" evidence="6">
    <location>
        <begin position="368"/>
        <end position="391"/>
    </location>
</feature>
<evidence type="ECO:0000259" key="7">
    <source>
        <dbReference type="PROSITE" id="PS50850"/>
    </source>
</evidence>
<feature type="transmembrane region" description="Helical" evidence="6">
    <location>
        <begin position="142"/>
        <end position="168"/>
    </location>
</feature>
<feature type="transmembrane region" description="Helical" evidence="6">
    <location>
        <begin position="49"/>
        <end position="72"/>
    </location>
</feature>
<feature type="transmembrane region" description="Helical" evidence="6">
    <location>
        <begin position="20"/>
        <end position="43"/>
    </location>
</feature>
<keyword evidence="2" id="KW-1003">Cell membrane</keyword>
<feature type="transmembrane region" description="Helical" evidence="6">
    <location>
        <begin position="397"/>
        <end position="417"/>
    </location>
</feature>
<evidence type="ECO:0000256" key="1">
    <source>
        <dbReference type="ARBA" id="ARBA00004651"/>
    </source>
</evidence>
<proteinExistence type="predicted"/>
<feature type="transmembrane region" description="Helical" evidence="6">
    <location>
        <begin position="276"/>
        <end position="298"/>
    </location>
</feature>
<evidence type="ECO:0000256" key="5">
    <source>
        <dbReference type="ARBA" id="ARBA00023136"/>
    </source>
</evidence>
<evidence type="ECO:0000256" key="6">
    <source>
        <dbReference type="SAM" id="Phobius"/>
    </source>
</evidence>
<evidence type="ECO:0000256" key="3">
    <source>
        <dbReference type="ARBA" id="ARBA00022692"/>
    </source>
</evidence>
<dbReference type="OrthoDB" id="3688258at2"/>
<keyword evidence="5 6" id="KW-0472">Membrane</keyword>
<dbReference type="PANTHER" id="PTHR23513:SF17">
    <property type="entry name" value="MEMBRANE PROTEIN"/>
    <property type="match status" value="1"/>
</dbReference>
<dbReference type="CDD" id="cd06173">
    <property type="entry name" value="MFS_MefA_like"/>
    <property type="match status" value="1"/>
</dbReference>
<dbReference type="Proteomes" id="UP000321181">
    <property type="component" value="Unassembled WGS sequence"/>
</dbReference>
<protein>
    <submittedName>
        <fullName evidence="8">MFS transporter</fullName>
    </submittedName>
</protein>
<name>A0A512D7M8_9CELL</name>
<feature type="domain" description="Major facilitator superfamily (MFS) profile" evidence="7">
    <location>
        <begin position="243"/>
        <end position="438"/>
    </location>
</feature>
<feature type="transmembrane region" description="Helical" evidence="6">
    <location>
        <begin position="180"/>
        <end position="197"/>
    </location>
</feature>
<accession>A0A512D7M8</accession>
<comment type="subcellular location">
    <subcellularLocation>
        <location evidence="1">Cell membrane</location>
        <topology evidence="1">Multi-pass membrane protein</topology>
    </subcellularLocation>
</comment>
<comment type="caution">
    <text evidence="8">The sequence shown here is derived from an EMBL/GenBank/DDBJ whole genome shotgun (WGS) entry which is preliminary data.</text>
</comment>
<dbReference type="AlphaFoldDB" id="A0A512D7M8"/>
<dbReference type="PANTHER" id="PTHR23513">
    <property type="entry name" value="INTEGRAL MEMBRANE EFFLUX PROTEIN-RELATED"/>
    <property type="match status" value="1"/>
</dbReference>
<dbReference type="PROSITE" id="PS50850">
    <property type="entry name" value="MFS"/>
    <property type="match status" value="1"/>
</dbReference>
<dbReference type="GO" id="GO:0022857">
    <property type="term" value="F:transmembrane transporter activity"/>
    <property type="evidence" value="ECO:0007669"/>
    <property type="project" value="InterPro"/>
</dbReference>
<dbReference type="InterPro" id="IPR020846">
    <property type="entry name" value="MFS_dom"/>
</dbReference>
<keyword evidence="9" id="KW-1185">Reference proteome</keyword>
<evidence type="ECO:0000256" key="4">
    <source>
        <dbReference type="ARBA" id="ARBA00022989"/>
    </source>
</evidence>
<dbReference type="GO" id="GO:0005886">
    <property type="term" value="C:plasma membrane"/>
    <property type="evidence" value="ECO:0007669"/>
    <property type="project" value="UniProtKB-SubCell"/>
</dbReference>
<evidence type="ECO:0000313" key="8">
    <source>
        <dbReference type="EMBL" id="GEO32488.1"/>
    </source>
</evidence>
<sequence length="438" mass="44871">MRVIAELRRLLGLKDFRRLFAVRLTSQAGDGMFQVGLATLFFFSPESAGTATGVATAFAVLLLPFTVVGPWAGVLLDRWRRRQVLLLGNLVRVAITVVLAVLLVVDGVGPAVYVLALVNLSVNRFLLSALSAGLPRVVEGPLLLTANSLTPTLGAGAAFVGGGGGLAVGLLLEPGRSKDATVLLGAAVLFAAASALASRMPRGLLGPDAPADGTALRREVRDLARGLVQGARHLAERRTPARALGVMAVHRFLYGVVFIAGILMSRNLLAAPGQDGLAAFGLILGVLAAGSAVAVVLTPVLAPRTGPHTWIVLSLLLAAVSQGLLAVSVTLPSVLTGAGLLGLAVQGSKIAIDTIVQRDTADAFRGRAFALYDVLYNAAFVGAAALAALALPDTGHSPAVFTGLAVAYVATAAVYRAGSRRDGALRSPAAPGPLPARR</sequence>
<keyword evidence="4 6" id="KW-1133">Transmembrane helix</keyword>
<dbReference type="SUPFAM" id="SSF103473">
    <property type="entry name" value="MFS general substrate transporter"/>
    <property type="match status" value="1"/>
</dbReference>
<keyword evidence="3 6" id="KW-0812">Transmembrane</keyword>
<gene>
    <name evidence="8" type="ORF">CAE01nite_02130</name>
</gene>
<dbReference type="RefSeq" id="WP_146898666.1">
    <property type="nucleotide sequence ID" value="NZ_BAAARM010000001.1"/>
</dbReference>
<evidence type="ECO:0000313" key="9">
    <source>
        <dbReference type="Proteomes" id="UP000321181"/>
    </source>
</evidence>